<dbReference type="EMBL" id="RJUL01000007">
    <property type="protein sequence ID" value="ROQ24148.1"/>
    <property type="molecule type" value="Genomic_DNA"/>
</dbReference>
<comment type="similarity">
    <text evidence="2">Belongs to the membrane fusion protein (MFP) (TC 8.A.1) family.</text>
</comment>
<accession>A0A3N1P8T3</accession>
<dbReference type="InterPro" id="IPR058627">
    <property type="entry name" value="MdtA-like_C"/>
</dbReference>
<name>A0A3N1P8T3_9GAMM</name>
<evidence type="ECO:0000256" key="1">
    <source>
        <dbReference type="ARBA" id="ARBA00004196"/>
    </source>
</evidence>
<dbReference type="Pfam" id="PF25917">
    <property type="entry name" value="BSH_RND"/>
    <property type="match status" value="1"/>
</dbReference>
<dbReference type="Pfam" id="PF25967">
    <property type="entry name" value="RND-MFP_C"/>
    <property type="match status" value="1"/>
</dbReference>
<gene>
    <name evidence="8" type="ORF">EDC28_10729</name>
</gene>
<feature type="domain" description="Multidrug resistance protein MdtA-like alpha-helical hairpin" evidence="4">
    <location>
        <begin position="114"/>
        <end position="183"/>
    </location>
</feature>
<keyword evidence="9" id="KW-1185">Reference proteome</keyword>
<dbReference type="Pfam" id="PF25954">
    <property type="entry name" value="Beta-barrel_RND_2"/>
    <property type="match status" value="1"/>
</dbReference>
<dbReference type="GO" id="GO:0015562">
    <property type="term" value="F:efflux transmembrane transporter activity"/>
    <property type="evidence" value="ECO:0007669"/>
    <property type="project" value="TreeGrafter"/>
</dbReference>
<dbReference type="InterPro" id="IPR006143">
    <property type="entry name" value="RND_pump_MFP"/>
</dbReference>
<dbReference type="PANTHER" id="PTHR30469:SF37">
    <property type="entry name" value="RAGD PROTEIN"/>
    <property type="match status" value="1"/>
</dbReference>
<evidence type="ECO:0000256" key="2">
    <source>
        <dbReference type="ARBA" id="ARBA00009477"/>
    </source>
</evidence>
<dbReference type="STRING" id="584787.GCA_001247655_01256"/>
<dbReference type="InterPro" id="IPR058624">
    <property type="entry name" value="MdtA-like_HH"/>
</dbReference>
<dbReference type="FunFam" id="2.40.30.170:FF:000010">
    <property type="entry name" value="Efflux RND transporter periplasmic adaptor subunit"/>
    <property type="match status" value="1"/>
</dbReference>
<feature type="domain" description="Multidrug resistance protein MdtA-like C-terminal permuted SH3" evidence="7">
    <location>
        <begin position="305"/>
        <end position="361"/>
    </location>
</feature>
<comment type="caution">
    <text evidence="8">The sequence shown here is derived from an EMBL/GenBank/DDBJ whole genome shotgun (WGS) entry which is preliminary data.</text>
</comment>
<comment type="subcellular location">
    <subcellularLocation>
        <location evidence="1">Cell envelope</location>
    </subcellularLocation>
</comment>
<dbReference type="Gene3D" id="2.40.30.170">
    <property type="match status" value="1"/>
</dbReference>
<dbReference type="GO" id="GO:1990281">
    <property type="term" value="C:efflux pump complex"/>
    <property type="evidence" value="ECO:0007669"/>
    <property type="project" value="TreeGrafter"/>
</dbReference>
<dbReference type="RefSeq" id="WP_123421929.1">
    <property type="nucleotide sequence ID" value="NZ_RJUL01000007.1"/>
</dbReference>
<evidence type="ECO:0000259" key="5">
    <source>
        <dbReference type="Pfam" id="PF25917"/>
    </source>
</evidence>
<reference evidence="8 9" key="1">
    <citation type="submission" date="2018-11" db="EMBL/GenBank/DDBJ databases">
        <title>Genomic Encyclopedia of Type Strains, Phase IV (KMG-IV): sequencing the most valuable type-strain genomes for metagenomic binning, comparative biology and taxonomic classification.</title>
        <authorList>
            <person name="Goeker M."/>
        </authorList>
    </citation>
    <scope>NUCLEOTIDE SEQUENCE [LARGE SCALE GENOMIC DNA]</scope>
    <source>
        <strain evidence="8 9">DSM 21945</strain>
    </source>
</reference>
<dbReference type="Gene3D" id="1.10.287.470">
    <property type="entry name" value="Helix hairpin bin"/>
    <property type="match status" value="1"/>
</dbReference>
<sequence>MSKSQSHTLRNIGIGVFVVAAAVASSGLVLRAKEDDALKTWTDAQAIAAVAVVNPSAGAGQMQLQLPGRLEAYRQAPIYARVNGYLKSWQLDIGSKVAAGQQLASIDTPDIDQQLMQAKAQLGVAKANAALAKSTTERWQKLAQTKAVSMQEAQQNQSAYEASLAQVRAAEANVKYLEVQKDYAAIVSPFAGVVTARNTDIGDLISSGSNGGQALFQVADVSRLRVYIRVPQQDVPQVPVGTLASISVPEHPSKHYQARVEASSQAVDQDSGTALMQLVMDNSQGELLPGGYASVELDLPKPKGVVTVPASAIIFDAKGLSVATVDSGNKVHLKPISIARDLGRDVEVATGLTVNDKVITNPPDGVSNDTQVRVVNSDA</sequence>
<feature type="domain" description="CusB-like beta-barrel" evidence="6">
    <location>
        <begin position="228"/>
        <end position="298"/>
    </location>
</feature>
<evidence type="ECO:0000259" key="7">
    <source>
        <dbReference type="Pfam" id="PF25967"/>
    </source>
</evidence>
<evidence type="ECO:0000256" key="3">
    <source>
        <dbReference type="ARBA" id="ARBA00022448"/>
    </source>
</evidence>
<organism evidence="8 9">
    <name type="scientific">Gallaecimonas pentaromativorans</name>
    <dbReference type="NCBI Taxonomy" id="584787"/>
    <lineage>
        <taxon>Bacteria</taxon>
        <taxon>Pseudomonadati</taxon>
        <taxon>Pseudomonadota</taxon>
        <taxon>Gammaproteobacteria</taxon>
        <taxon>Enterobacterales</taxon>
        <taxon>Gallaecimonadaceae</taxon>
        <taxon>Gallaecimonas</taxon>
    </lineage>
</organism>
<dbReference type="Gene3D" id="2.40.420.20">
    <property type="match status" value="1"/>
</dbReference>
<dbReference type="SUPFAM" id="SSF111369">
    <property type="entry name" value="HlyD-like secretion proteins"/>
    <property type="match status" value="1"/>
</dbReference>
<evidence type="ECO:0000313" key="8">
    <source>
        <dbReference type="EMBL" id="ROQ24148.1"/>
    </source>
</evidence>
<dbReference type="AlphaFoldDB" id="A0A3N1P8T3"/>
<feature type="domain" description="Multidrug resistance protein MdtA-like barrel-sandwich hybrid" evidence="5">
    <location>
        <begin position="74"/>
        <end position="211"/>
    </location>
</feature>
<dbReference type="NCBIfam" id="TIGR01730">
    <property type="entry name" value="RND_mfp"/>
    <property type="match status" value="1"/>
</dbReference>
<dbReference type="Gene3D" id="2.40.50.100">
    <property type="match status" value="1"/>
</dbReference>
<evidence type="ECO:0000259" key="6">
    <source>
        <dbReference type="Pfam" id="PF25954"/>
    </source>
</evidence>
<protein>
    <submittedName>
        <fullName evidence="8">RND family efflux transporter MFP subunit</fullName>
    </submittedName>
</protein>
<dbReference type="InterPro" id="IPR058625">
    <property type="entry name" value="MdtA-like_BSH"/>
</dbReference>
<dbReference type="Proteomes" id="UP000268033">
    <property type="component" value="Unassembled WGS sequence"/>
</dbReference>
<dbReference type="InterPro" id="IPR058792">
    <property type="entry name" value="Beta-barrel_RND_2"/>
</dbReference>
<evidence type="ECO:0000313" key="9">
    <source>
        <dbReference type="Proteomes" id="UP000268033"/>
    </source>
</evidence>
<evidence type="ECO:0000259" key="4">
    <source>
        <dbReference type="Pfam" id="PF25876"/>
    </source>
</evidence>
<proteinExistence type="inferred from homology"/>
<dbReference type="PANTHER" id="PTHR30469">
    <property type="entry name" value="MULTIDRUG RESISTANCE PROTEIN MDTA"/>
    <property type="match status" value="1"/>
</dbReference>
<keyword evidence="3" id="KW-0813">Transport</keyword>
<dbReference type="Pfam" id="PF25876">
    <property type="entry name" value="HH_MFP_RND"/>
    <property type="match status" value="1"/>
</dbReference>